<evidence type="ECO:0000313" key="4">
    <source>
        <dbReference type="Proteomes" id="UP000070700"/>
    </source>
</evidence>
<evidence type="ECO:0000313" key="3">
    <source>
        <dbReference type="EMBL" id="KUJ12973.1"/>
    </source>
</evidence>
<sequence length="826" mass="91122">MAHDPDRPAYQDLFAPASPKSPKIEIWGLRSDVLYHFYAYRVFARKHPETCLDLVNLNDADVEYYNRTRNMVHSLNNYHKLATYMKNFALKHPVEDINTHRKRFICHVREYNLLRTDPINRFYLVNLSVDEAEFLSKLSAPSFKPTSTANNKSDNGSSSLNLENKVRFADNHPAVDAKLPSVVVGSVESVSSAVNLEKGKRRYRGKPVILKDVNRGSIWQRRKFRDGVKKIHGFSQTELSEPKSDNQVPIRIDFNGPCFQRQKLRDGVKRVDDLGQTKLSEPKSGDQMPIFKNEEEIESLNNFAVPDTKPSSTAVKTGVESVHDVNSARSVEENVTASGNDLREADLNEAELVPSDEQAEVLNTLPVLTSSLSFATDTESANEATAAHDADVNENPKGDENDLGVEELALNDEEVDVSSPRVLTPNSSSVTDIESDHDNNNQNSLGSGNDLDEAELSEPELALTHEEIEALNSVPALTPDSSSLTSIESNYDNVNEDIMSGGIDLNGGELNVLELSEPEFALTREQFEALNSLPVLTPDPSSHFGIASINEAAFITSGIDESIMAAGGDLDEAELSELGFSWDDEEIEVSNSRPISISMPVLIDKESIDGGAAATADVEESIMPTGDITEGRELSEPDFAPNDDEIEVSNTLPVLNPNSSAVTRIGGAFATADGKVTTVNKRESLDNEALQKLIHSGNIEDLIRAVDILDFHEWKDEIYECQKAEAKAAEEKAAEEKTARIKAAEEQGVKGLMRGFFFPASMAHNNPLAGSLIVAKYTLGWVTDGCPDVHTRTPEVLDKEELAVDRMIEKTLREYQERLAVRRRSL</sequence>
<evidence type="ECO:0000256" key="1">
    <source>
        <dbReference type="SAM" id="Coils"/>
    </source>
</evidence>
<name>A0A194WYD3_MOLSC</name>
<dbReference type="AlphaFoldDB" id="A0A194WYD3"/>
<protein>
    <submittedName>
        <fullName evidence="3">Uncharacterized protein</fullName>
    </submittedName>
</protein>
<dbReference type="RefSeq" id="XP_018067328.1">
    <property type="nucleotide sequence ID" value="XM_018221370.1"/>
</dbReference>
<dbReference type="OrthoDB" id="3563126at2759"/>
<dbReference type="InParanoid" id="A0A194WYD3"/>
<reference evidence="3 4" key="1">
    <citation type="submission" date="2015-10" db="EMBL/GenBank/DDBJ databases">
        <title>Full genome of DAOMC 229536 Phialocephala scopiformis, a fungal endophyte of spruce producing the potent anti-insectan compound rugulosin.</title>
        <authorList>
            <consortium name="DOE Joint Genome Institute"/>
            <person name="Walker A.K."/>
            <person name="Frasz S.L."/>
            <person name="Seifert K.A."/>
            <person name="Miller J.D."/>
            <person name="Mondo S.J."/>
            <person name="Labutti K."/>
            <person name="Lipzen A."/>
            <person name="Dockter R."/>
            <person name="Kennedy M."/>
            <person name="Grigoriev I.V."/>
            <person name="Spatafora J.W."/>
        </authorList>
    </citation>
    <scope>NUCLEOTIDE SEQUENCE [LARGE SCALE GENOMIC DNA]</scope>
    <source>
        <strain evidence="3 4">CBS 120377</strain>
    </source>
</reference>
<keyword evidence="1" id="KW-0175">Coiled coil</keyword>
<keyword evidence="4" id="KW-1185">Reference proteome</keyword>
<dbReference type="Proteomes" id="UP000070700">
    <property type="component" value="Unassembled WGS sequence"/>
</dbReference>
<organism evidence="3 4">
    <name type="scientific">Mollisia scopiformis</name>
    <name type="common">Conifer needle endophyte fungus</name>
    <name type="synonym">Phialocephala scopiformis</name>
    <dbReference type="NCBI Taxonomy" id="149040"/>
    <lineage>
        <taxon>Eukaryota</taxon>
        <taxon>Fungi</taxon>
        <taxon>Dikarya</taxon>
        <taxon>Ascomycota</taxon>
        <taxon>Pezizomycotina</taxon>
        <taxon>Leotiomycetes</taxon>
        <taxon>Helotiales</taxon>
        <taxon>Mollisiaceae</taxon>
        <taxon>Mollisia</taxon>
    </lineage>
</organism>
<dbReference type="EMBL" id="KQ947423">
    <property type="protein sequence ID" value="KUJ12973.1"/>
    <property type="molecule type" value="Genomic_DNA"/>
</dbReference>
<evidence type="ECO:0000256" key="2">
    <source>
        <dbReference type="SAM" id="MobiDB-lite"/>
    </source>
</evidence>
<dbReference type="KEGG" id="psco:LY89DRAFT_756231"/>
<feature type="compositionally biased region" description="Basic and acidic residues" evidence="2">
    <location>
        <begin position="386"/>
        <end position="400"/>
    </location>
</feature>
<feature type="compositionally biased region" description="Acidic residues" evidence="2">
    <location>
        <begin position="401"/>
        <end position="416"/>
    </location>
</feature>
<proteinExistence type="predicted"/>
<gene>
    <name evidence="3" type="ORF">LY89DRAFT_756231</name>
</gene>
<feature type="region of interest" description="Disordered" evidence="2">
    <location>
        <begin position="379"/>
        <end position="452"/>
    </location>
</feature>
<accession>A0A194WYD3</accession>
<feature type="coiled-coil region" evidence="1">
    <location>
        <begin position="719"/>
        <end position="747"/>
    </location>
</feature>
<dbReference type="GeneID" id="28831096"/>